<dbReference type="SUPFAM" id="SSF55785">
    <property type="entry name" value="PYP-like sensor domain (PAS domain)"/>
    <property type="match status" value="1"/>
</dbReference>
<keyword evidence="17" id="KW-0547">Nucleotide-binding</keyword>
<sequence>MKPLKRVTSELVGLAADDREPIHIIGQIQPHGLLLALQEPDLTITQLSENTQGYFGLASESLLGQPLSHIFTDETVESITALLQNGADTSHPFAVSLKAPPVSEASSSQASAFLATMHRNDQAIVLELEPMPSTNPIQSGEFYSQLTQALVNIKQASTLTELFQNVAKEVRKVIQFDRVMIYRFDADHSGIVVAEELNSGLESYLGLRYPAADIPSVARNLFTRKWLRVIPDVHYQPVNLVAADSVEAPLDLSQSGLRGVSPCHLEYLRNMGVSASMSIPLIDQNQLWGLVACHHYSPKLVGYETRRVCELLGQLVSVELVLQQERELQNYRERIRRIEEGFRQDLLKYPNRIDTVLKRNQETLLNLVQAQGVAIALGNQAILVGQTPSNTQIQDLLNWLLVDKKQEIFYTDSLVEEYPEAELFKEVASGVLAISIMVRHTSYHIIWFRPEQRYTVKWAGNPSDAVSVTAEGVVRLSPRGSFEVWKELVRDHSLPWEPLEIEAAQELRHSLLIAALESSQTALREAAAQAEKANQAKSEFLTNMSHEIRTPMNAILGFTQLLEVTSLDEQQQEYIQSISHGGESLLAIINDILDLSKLEAGELKLHSTKFALRTVIKDLTNLFQPQADAKGLSLITSIAPEIPQWLVGPVDRLQQVLTNLIRNAIKFTTTGKVVLRIEQREQSEEDSTVTLHFSVQDTGIGLAPEDQSRIFEPFTQVETSATRQYEGTGLGLTICRKIVRLMGGDIGVESTLGQGSTFWFTAPLELAPSQPQKLATQAVGNVSTYAIPTARILVVEDTPLNQMLTIKMLQKLGYQADAVNNGQEALDQLAATSYDIVLMDCQMPVLDGYEATRRLRQRQGQEHYPVIIGVTAYAMVGDQEKCLAAGMDDYLSKPIKMKDLSNLLERWS</sequence>
<dbReference type="InterPro" id="IPR016132">
    <property type="entry name" value="Phyto_chromo_attachment"/>
</dbReference>
<dbReference type="CDD" id="cd00082">
    <property type="entry name" value="HisKA"/>
    <property type="match status" value="1"/>
</dbReference>
<dbReference type="RefSeq" id="WP_190435616.1">
    <property type="nucleotide sequence ID" value="NZ_JAMPKM010000005.1"/>
</dbReference>
<dbReference type="InterPro" id="IPR005467">
    <property type="entry name" value="His_kinase_dom"/>
</dbReference>
<feature type="domain" description="Histidine kinase" evidence="15">
    <location>
        <begin position="543"/>
        <end position="766"/>
    </location>
</feature>
<dbReference type="Pfam" id="PF00072">
    <property type="entry name" value="Response_reg"/>
    <property type="match status" value="1"/>
</dbReference>
<dbReference type="InterPro" id="IPR013515">
    <property type="entry name" value="Phytochrome_cen-reg"/>
</dbReference>
<dbReference type="EC" id="2.7.13.3" evidence="3"/>
<keyword evidence="5 12" id="KW-0597">Phosphoprotein</keyword>
<dbReference type="Gene3D" id="3.30.450.20">
    <property type="entry name" value="PAS domain"/>
    <property type="match status" value="1"/>
</dbReference>
<feature type="domain" description="Response regulatory" evidence="16">
    <location>
        <begin position="791"/>
        <end position="908"/>
    </location>
</feature>
<dbReference type="SMART" id="SM00065">
    <property type="entry name" value="GAF"/>
    <property type="match status" value="1"/>
</dbReference>
<dbReference type="Pfam" id="PF00360">
    <property type="entry name" value="PHY"/>
    <property type="match status" value="1"/>
</dbReference>
<gene>
    <name evidence="17" type="ORF">NC998_10470</name>
</gene>
<evidence type="ECO:0000259" key="14">
    <source>
        <dbReference type="PROSITE" id="PS50046"/>
    </source>
</evidence>
<keyword evidence="8" id="KW-0418">Kinase</keyword>
<dbReference type="InterPro" id="IPR036097">
    <property type="entry name" value="HisK_dim/P_sf"/>
</dbReference>
<dbReference type="Pfam" id="PF01590">
    <property type="entry name" value="GAF"/>
    <property type="match status" value="1"/>
</dbReference>
<dbReference type="InterPro" id="IPR003018">
    <property type="entry name" value="GAF"/>
</dbReference>
<evidence type="ECO:0000313" key="18">
    <source>
        <dbReference type="Proteomes" id="UP001464891"/>
    </source>
</evidence>
<reference evidence="17 18" key="1">
    <citation type="submission" date="2022-04" db="EMBL/GenBank/DDBJ databases">
        <title>Positive selection, recombination, and allopatry shape intraspecific diversity of widespread and dominant cyanobacteria.</title>
        <authorList>
            <person name="Wei J."/>
            <person name="Shu W."/>
            <person name="Hu C."/>
        </authorList>
    </citation>
    <scope>NUCLEOTIDE SEQUENCE [LARGE SCALE GENOMIC DNA]</scope>
    <source>
        <strain evidence="17 18">GB2-A4</strain>
    </source>
</reference>
<organism evidence="17 18">
    <name type="scientific">Trichocoleus desertorum GB2-A4</name>
    <dbReference type="NCBI Taxonomy" id="2933944"/>
    <lineage>
        <taxon>Bacteria</taxon>
        <taxon>Bacillati</taxon>
        <taxon>Cyanobacteriota</taxon>
        <taxon>Cyanophyceae</taxon>
        <taxon>Leptolyngbyales</taxon>
        <taxon>Trichocoleusaceae</taxon>
        <taxon>Trichocoleus</taxon>
    </lineage>
</organism>
<proteinExistence type="inferred from homology"/>
<dbReference type="InterPro" id="IPR003594">
    <property type="entry name" value="HATPase_dom"/>
</dbReference>
<dbReference type="Gene3D" id="3.30.565.10">
    <property type="entry name" value="Histidine kinase-like ATPase, C-terminal domain"/>
    <property type="match status" value="1"/>
</dbReference>
<dbReference type="SUPFAM" id="SSF47384">
    <property type="entry name" value="Homodimeric domain of signal transducing histidine kinase"/>
    <property type="match status" value="1"/>
</dbReference>
<dbReference type="Gene3D" id="3.30.450.40">
    <property type="match status" value="1"/>
</dbReference>
<keyword evidence="18" id="KW-1185">Reference proteome</keyword>
<dbReference type="GO" id="GO:0005524">
    <property type="term" value="F:ATP binding"/>
    <property type="evidence" value="ECO:0007669"/>
    <property type="project" value="UniProtKB-KW"/>
</dbReference>
<dbReference type="InterPro" id="IPR043150">
    <property type="entry name" value="Phytochrome_PHY_sf"/>
</dbReference>
<keyword evidence="11" id="KW-0675">Receptor</keyword>
<dbReference type="InterPro" id="IPR001789">
    <property type="entry name" value="Sig_transdc_resp-reg_receiver"/>
</dbReference>
<evidence type="ECO:0000256" key="12">
    <source>
        <dbReference type="PROSITE-ProRule" id="PRU00169"/>
    </source>
</evidence>
<dbReference type="PANTHER" id="PTHR45339">
    <property type="entry name" value="HYBRID SIGNAL TRANSDUCTION HISTIDINE KINASE J"/>
    <property type="match status" value="1"/>
</dbReference>
<name>A0ABV0J7A8_9CYAN</name>
<dbReference type="InterPro" id="IPR013654">
    <property type="entry name" value="PAS_2"/>
</dbReference>
<evidence type="ECO:0000256" key="2">
    <source>
        <dbReference type="ARBA" id="ARBA00006402"/>
    </source>
</evidence>
<evidence type="ECO:0000256" key="5">
    <source>
        <dbReference type="ARBA" id="ARBA00022553"/>
    </source>
</evidence>
<dbReference type="SMART" id="SM00387">
    <property type="entry name" value="HATPase_c"/>
    <property type="match status" value="1"/>
</dbReference>
<evidence type="ECO:0000256" key="10">
    <source>
        <dbReference type="ARBA" id="ARBA00023012"/>
    </source>
</evidence>
<evidence type="ECO:0000256" key="11">
    <source>
        <dbReference type="ARBA" id="ARBA00023170"/>
    </source>
</evidence>
<comment type="caution">
    <text evidence="17">The sequence shown here is derived from an EMBL/GenBank/DDBJ whole genome shotgun (WGS) entry which is preliminary data.</text>
</comment>
<comment type="similarity">
    <text evidence="2">In the N-terminal section; belongs to the phytochrome family.</text>
</comment>
<dbReference type="SMART" id="SM00388">
    <property type="entry name" value="HisKA"/>
    <property type="match status" value="1"/>
</dbReference>
<keyword evidence="7" id="KW-0808">Transferase</keyword>
<dbReference type="PRINTS" id="PR00344">
    <property type="entry name" value="BCTRLSENSOR"/>
</dbReference>
<keyword evidence="9" id="KW-0157">Chromophore</keyword>
<evidence type="ECO:0000256" key="9">
    <source>
        <dbReference type="ARBA" id="ARBA00022991"/>
    </source>
</evidence>
<accession>A0ABV0J7A8</accession>
<dbReference type="PROSITE" id="PS50046">
    <property type="entry name" value="PHYTOCHROME_2"/>
    <property type="match status" value="1"/>
</dbReference>
<dbReference type="PANTHER" id="PTHR45339:SF1">
    <property type="entry name" value="HYBRID SIGNAL TRANSDUCTION HISTIDINE KINASE J"/>
    <property type="match status" value="1"/>
</dbReference>
<dbReference type="InterPro" id="IPR029016">
    <property type="entry name" value="GAF-like_dom_sf"/>
</dbReference>
<dbReference type="InterPro" id="IPR036890">
    <property type="entry name" value="HATPase_C_sf"/>
</dbReference>
<feature type="domain" description="Phytochrome chromophore attachment site" evidence="14">
    <location>
        <begin position="158"/>
        <end position="314"/>
    </location>
</feature>
<dbReference type="InterPro" id="IPR004358">
    <property type="entry name" value="Sig_transdc_His_kin-like_C"/>
</dbReference>
<dbReference type="SUPFAM" id="SSF55781">
    <property type="entry name" value="GAF domain-like"/>
    <property type="match status" value="2"/>
</dbReference>
<dbReference type="SMART" id="SM00448">
    <property type="entry name" value="REC"/>
    <property type="match status" value="1"/>
</dbReference>
<dbReference type="EMBL" id="JAMPKM010000005">
    <property type="protein sequence ID" value="MEP0817519.1"/>
    <property type="molecule type" value="Genomic_DNA"/>
</dbReference>
<keyword evidence="6" id="KW-0716">Sensory transduction</keyword>
<dbReference type="Gene3D" id="1.10.287.130">
    <property type="match status" value="1"/>
</dbReference>
<dbReference type="PROSITE" id="PS50109">
    <property type="entry name" value="HIS_KIN"/>
    <property type="match status" value="1"/>
</dbReference>
<evidence type="ECO:0000256" key="4">
    <source>
        <dbReference type="ARBA" id="ARBA00022543"/>
    </source>
</evidence>
<protein>
    <recommendedName>
        <fullName evidence="3">histidine kinase</fullName>
        <ecNumber evidence="3">2.7.13.3</ecNumber>
    </recommendedName>
</protein>
<evidence type="ECO:0000259" key="15">
    <source>
        <dbReference type="PROSITE" id="PS50109"/>
    </source>
</evidence>
<dbReference type="SUPFAM" id="SSF52172">
    <property type="entry name" value="CheY-like"/>
    <property type="match status" value="1"/>
</dbReference>
<dbReference type="Gene3D" id="3.40.50.2300">
    <property type="match status" value="1"/>
</dbReference>
<evidence type="ECO:0000313" key="17">
    <source>
        <dbReference type="EMBL" id="MEP0817519.1"/>
    </source>
</evidence>
<evidence type="ECO:0000256" key="13">
    <source>
        <dbReference type="SAM" id="Coils"/>
    </source>
</evidence>
<feature type="modified residue" description="4-aspartylphosphate" evidence="12">
    <location>
        <position position="840"/>
    </location>
</feature>
<dbReference type="InterPro" id="IPR011006">
    <property type="entry name" value="CheY-like_superfamily"/>
</dbReference>
<dbReference type="SUPFAM" id="SSF55874">
    <property type="entry name" value="ATPase domain of HSP90 chaperone/DNA topoisomerase II/histidine kinase"/>
    <property type="match status" value="1"/>
</dbReference>
<evidence type="ECO:0000256" key="3">
    <source>
        <dbReference type="ARBA" id="ARBA00012438"/>
    </source>
</evidence>
<keyword evidence="17" id="KW-0067">ATP-binding</keyword>
<evidence type="ECO:0000256" key="1">
    <source>
        <dbReference type="ARBA" id="ARBA00000085"/>
    </source>
</evidence>
<dbReference type="InterPro" id="IPR035965">
    <property type="entry name" value="PAS-like_dom_sf"/>
</dbReference>
<dbReference type="Pfam" id="PF08446">
    <property type="entry name" value="PAS_2"/>
    <property type="match status" value="1"/>
</dbReference>
<evidence type="ECO:0000259" key="16">
    <source>
        <dbReference type="PROSITE" id="PS50110"/>
    </source>
</evidence>
<evidence type="ECO:0000256" key="7">
    <source>
        <dbReference type="ARBA" id="ARBA00022679"/>
    </source>
</evidence>
<dbReference type="Pfam" id="PF02518">
    <property type="entry name" value="HATPase_c"/>
    <property type="match status" value="1"/>
</dbReference>
<evidence type="ECO:0000256" key="6">
    <source>
        <dbReference type="ARBA" id="ARBA00022606"/>
    </source>
</evidence>
<dbReference type="InterPro" id="IPR003661">
    <property type="entry name" value="HisK_dim/P_dom"/>
</dbReference>
<feature type="coiled-coil region" evidence="13">
    <location>
        <begin position="513"/>
        <end position="543"/>
    </location>
</feature>
<keyword evidence="10" id="KW-0902">Two-component regulatory system</keyword>
<dbReference type="Gene3D" id="3.30.450.270">
    <property type="match status" value="1"/>
</dbReference>
<dbReference type="PROSITE" id="PS50110">
    <property type="entry name" value="RESPONSE_REGULATORY"/>
    <property type="match status" value="1"/>
</dbReference>
<dbReference type="Pfam" id="PF00512">
    <property type="entry name" value="HisKA"/>
    <property type="match status" value="1"/>
</dbReference>
<dbReference type="Proteomes" id="UP001464891">
    <property type="component" value="Unassembled WGS sequence"/>
</dbReference>
<dbReference type="CDD" id="cd17546">
    <property type="entry name" value="REC_hyHK_CKI1_RcsC-like"/>
    <property type="match status" value="1"/>
</dbReference>
<comment type="catalytic activity">
    <reaction evidence="1">
        <text>ATP + protein L-histidine = ADP + protein N-phospho-L-histidine.</text>
        <dbReference type="EC" id="2.7.13.3"/>
    </reaction>
</comment>
<evidence type="ECO:0000256" key="8">
    <source>
        <dbReference type="ARBA" id="ARBA00022777"/>
    </source>
</evidence>
<keyword evidence="4" id="KW-0600">Photoreceptor protein</keyword>
<dbReference type="CDD" id="cd16922">
    <property type="entry name" value="HATPase_EvgS-ArcB-TorS-like"/>
    <property type="match status" value="1"/>
</dbReference>
<keyword evidence="13" id="KW-0175">Coiled coil</keyword>